<keyword evidence="3" id="KW-1185">Reference proteome</keyword>
<evidence type="ECO:0000313" key="2">
    <source>
        <dbReference type="EMBL" id="OSS44663.1"/>
    </source>
</evidence>
<dbReference type="OMA" id="HEINTQY"/>
<keyword evidence="1" id="KW-0472">Membrane</keyword>
<evidence type="ECO:0000256" key="1">
    <source>
        <dbReference type="SAM" id="Phobius"/>
    </source>
</evidence>
<keyword evidence="1" id="KW-0812">Transmembrane</keyword>
<dbReference type="STRING" id="105696.A0A1Y2LKY2"/>
<protein>
    <submittedName>
        <fullName evidence="2">Uncharacterized protein</fullName>
    </submittedName>
</protein>
<name>A0A1Y2LKY2_EPING</name>
<dbReference type="EMBL" id="KZ107856">
    <property type="protein sequence ID" value="OSS44663.1"/>
    <property type="molecule type" value="Genomic_DNA"/>
</dbReference>
<dbReference type="InParanoid" id="A0A1Y2LKY2"/>
<dbReference type="Proteomes" id="UP000193240">
    <property type="component" value="Unassembled WGS sequence"/>
</dbReference>
<feature type="transmembrane region" description="Helical" evidence="1">
    <location>
        <begin position="342"/>
        <end position="364"/>
    </location>
</feature>
<keyword evidence="1" id="KW-1133">Transmembrane helix</keyword>
<accession>A0A1Y2LKY2</accession>
<evidence type="ECO:0000313" key="3">
    <source>
        <dbReference type="Proteomes" id="UP000193240"/>
    </source>
</evidence>
<dbReference type="AlphaFoldDB" id="A0A1Y2LKY2"/>
<organism evidence="2 3">
    <name type="scientific">Epicoccum nigrum</name>
    <name type="common">Soil fungus</name>
    <name type="synonym">Epicoccum purpurascens</name>
    <dbReference type="NCBI Taxonomy" id="105696"/>
    <lineage>
        <taxon>Eukaryota</taxon>
        <taxon>Fungi</taxon>
        <taxon>Dikarya</taxon>
        <taxon>Ascomycota</taxon>
        <taxon>Pezizomycotina</taxon>
        <taxon>Dothideomycetes</taxon>
        <taxon>Pleosporomycetidae</taxon>
        <taxon>Pleosporales</taxon>
        <taxon>Pleosporineae</taxon>
        <taxon>Didymellaceae</taxon>
        <taxon>Epicoccum</taxon>
    </lineage>
</organism>
<reference evidence="2 3" key="1">
    <citation type="journal article" date="2017" name="Genome Announc.">
        <title>Genome sequence of the saprophytic ascomycete Epicoccum nigrum ICMP 19927 strain isolated from New Zealand.</title>
        <authorList>
            <person name="Fokin M."/>
            <person name="Fleetwood D."/>
            <person name="Weir B.S."/>
            <person name="Villas-Boas S.G."/>
        </authorList>
    </citation>
    <scope>NUCLEOTIDE SEQUENCE [LARGE SCALE GENOMIC DNA]</scope>
    <source>
        <strain evidence="2 3">ICMP 19927</strain>
    </source>
</reference>
<sequence>MSQFGIPLTKYFPLRTFPQDTLETLCRSLWGWKNCPQCVNTGVSSNAKCPRCPWSMQPHLEPFRLFYREITYQYTPEDRCKSPPVLENHVALLKIAAFIQHHPQYPRKQLIAEHFGNHGIMDMTDANKNQAFDLALSVLSMIPFAENNVCLDRNPVDGPETWAEHQAASDVVASALPVGEPLSRQERRTVCQNVSAANLEQYNLRIIKTDDFRQHLEYDSAESGVYVFFHPGFLIGHLSSLRSLAVADDRIVLAPQVVLETLYTLRYILFAWEDSRNSSIASNMGFNLDDLKMDMSNYSGLSLDSKQYQYWGKRLLLLVDILEDAKLRRRMQACAKRYRRKAYAGVVVLTLVVGVISAVIGPWMQSREGTSNVVLVMAPNGTVTP</sequence>
<gene>
    <name evidence="2" type="ORF">B5807_10525</name>
</gene>
<proteinExistence type="predicted"/>